<gene>
    <name evidence="2" type="ORF">LCGC14_0870590</name>
</gene>
<sequence length="139" mass="15300">MSKLITMMVIMTGLMLLFYFGGLIQEETDDGTCEGLTPNSKLLNILLQPECMKDSTLGVKAITIIGSVAGVVIIAAAVFIPNIELAIMGSLAIYLLTLLWDFMVVFQKVFDVAPVLAILIFAPLTMSFIIIIIDWWRGR</sequence>
<dbReference type="AlphaFoldDB" id="A0A0F9P9Q3"/>
<reference evidence="2" key="1">
    <citation type="journal article" date="2015" name="Nature">
        <title>Complex archaea that bridge the gap between prokaryotes and eukaryotes.</title>
        <authorList>
            <person name="Spang A."/>
            <person name="Saw J.H."/>
            <person name="Jorgensen S.L."/>
            <person name="Zaremba-Niedzwiedzka K."/>
            <person name="Martijn J."/>
            <person name="Lind A.E."/>
            <person name="van Eijk R."/>
            <person name="Schleper C."/>
            <person name="Guy L."/>
            <person name="Ettema T.J."/>
        </authorList>
    </citation>
    <scope>NUCLEOTIDE SEQUENCE</scope>
</reference>
<keyword evidence="1" id="KW-0812">Transmembrane</keyword>
<dbReference type="EMBL" id="LAZR01002689">
    <property type="protein sequence ID" value="KKN26854.1"/>
    <property type="molecule type" value="Genomic_DNA"/>
</dbReference>
<feature type="transmembrane region" description="Helical" evidence="1">
    <location>
        <begin position="57"/>
        <end position="80"/>
    </location>
</feature>
<keyword evidence="1" id="KW-1133">Transmembrane helix</keyword>
<name>A0A0F9P9Q3_9ZZZZ</name>
<proteinExistence type="predicted"/>
<protein>
    <submittedName>
        <fullName evidence="2">Uncharacterized protein</fullName>
    </submittedName>
</protein>
<accession>A0A0F9P9Q3</accession>
<comment type="caution">
    <text evidence="2">The sequence shown here is derived from an EMBL/GenBank/DDBJ whole genome shotgun (WGS) entry which is preliminary data.</text>
</comment>
<feature type="transmembrane region" description="Helical" evidence="1">
    <location>
        <begin position="112"/>
        <end position="136"/>
    </location>
</feature>
<feature type="transmembrane region" description="Helical" evidence="1">
    <location>
        <begin position="7"/>
        <end position="24"/>
    </location>
</feature>
<feature type="transmembrane region" description="Helical" evidence="1">
    <location>
        <begin position="87"/>
        <end position="106"/>
    </location>
</feature>
<evidence type="ECO:0000313" key="2">
    <source>
        <dbReference type="EMBL" id="KKN26854.1"/>
    </source>
</evidence>
<evidence type="ECO:0000256" key="1">
    <source>
        <dbReference type="SAM" id="Phobius"/>
    </source>
</evidence>
<keyword evidence="1" id="KW-0472">Membrane</keyword>
<organism evidence="2">
    <name type="scientific">marine sediment metagenome</name>
    <dbReference type="NCBI Taxonomy" id="412755"/>
    <lineage>
        <taxon>unclassified sequences</taxon>
        <taxon>metagenomes</taxon>
        <taxon>ecological metagenomes</taxon>
    </lineage>
</organism>